<dbReference type="OrthoDB" id="795001at2"/>
<organism evidence="2 3">
    <name type="scientific">Leucobacter chromiiresistens</name>
    <dbReference type="NCBI Taxonomy" id="1079994"/>
    <lineage>
        <taxon>Bacteria</taxon>
        <taxon>Bacillati</taxon>
        <taxon>Actinomycetota</taxon>
        <taxon>Actinomycetes</taxon>
        <taxon>Micrococcales</taxon>
        <taxon>Microbacteriaceae</taxon>
        <taxon>Leucobacter</taxon>
    </lineage>
</organism>
<accession>A0A1H0ZUR6</accession>
<name>A0A1H0ZUR6_9MICO</name>
<dbReference type="InterPro" id="IPR011256">
    <property type="entry name" value="Reg_factor_effector_dom_sf"/>
</dbReference>
<evidence type="ECO:0000259" key="1">
    <source>
        <dbReference type="SMART" id="SM00871"/>
    </source>
</evidence>
<dbReference type="InterPro" id="IPR029442">
    <property type="entry name" value="GyrI-like"/>
</dbReference>
<dbReference type="eggNOG" id="COG4978">
    <property type="taxonomic scope" value="Bacteria"/>
</dbReference>
<reference evidence="2 3" key="1">
    <citation type="submission" date="2016-10" db="EMBL/GenBank/DDBJ databases">
        <authorList>
            <person name="de Groot N.N."/>
        </authorList>
    </citation>
    <scope>NUCLEOTIDE SEQUENCE [LARGE SCALE GENOMIC DNA]</scope>
    <source>
        <strain evidence="2 3">DSM 22788</strain>
    </source>
</reference>
<dbReference type="EMBL" id="FNKB01000001">
    <property type="protein sequence ID" value="SDQ31187.1"/>
    <property type="molecule type" value="Genomic_DNA"/>
</dbReference>
<dbReference type="InterPro" id="IPR010499">
    <property type="entry name" value="AraC_E-bd"/>
</dbReference>
<dbReference type="Pfam" id="PF06445">
    <property type="entry name" value="GyrI-like"/>
    <property type="match status" value="1"/>
</dbReference>
<dbReference type="Proteomes" id="UP000182690">
    <property type="component" value="Unassembled WGS sequence"/>
</dbReference>
<dbReference type="AlphaFoldDB" id="A0A1H0ZUR6"/>
<dbReference type="SMART" id="SM00871">
    <property type="entry name" value="AraC_E_bind"/>
    <property type="match status" value="1"/>
</dbReference>
<dbReference type="RefSeq" id="WP_010157187.1">
    <property type="nucleotide sequence ID" value="NZ_FNKB01000001.1"/>
</dbReference>
<dbReference type="SUPFAM" id="SSF55136">
    <property type="entry name" value="Probable bacterial effector-binding domain"/>
    <property type="match status" value="1"/>
</dbReference>
<proteinExistence type="predicted"/>
<feature type="domain" description="AraC effector-binding" evidence="1">
    <location>
        <begin position="6"/>
        <end position="158"/>
    </location>
</feature>
<dbReference type="STRING" id="1079994.SAMN04488565_2080"/>
<protein>
    <submittedName>
        <fullName evidence="2">Effector-binding domain-containing protein</fullName>
    </submittedName>
</protein>
<dbReference type="Gene3D" id="3.20.80.10">
    <property type="entry name" value="Regulatory factor, effector binding domain"/>
    <property type="match status" value="1"/>
</dbReference>
<gene>
    <name evidence="2" type="ORF">SAMN04488565_2080</name>
</gene>
<evidence type="ECO:0000313" key="2">
    <source>
        <dbReference type="EMBL" id="SDQ31187.1"/>
    </source>
</evidence>
<evidence type="ECO:0000313" key="3">
    <source>
        <dbReference type="Proteomes" id="UP000182690"/>
    </source>
</evidence>
<sequence>MSAPDAAPEIESRPAIHLAVVRETVPFDRLPELYDRAYPQIFAALDAAGIAPAAAPLGVMHGSPTADGLDLSVAVPIPHPLAEPRGDVTGETLPAARTAVLLLRGDFSGLAAAYERLYAWIEAQGERAAGLAWEQYLTEPQPGGDPASNETLIGVQLVGE</sequence>